<proteinExistence type="inferred from homology"/>
<evidence type="ECO:0000259" key="5">
    <source>
        <dbReference type="Pfam" id="PF02558"/>
    </source>
</evidence>
<accession>A0A3N2H8F4</accession>
<dbReference type="EMBL" id="RKHY01000001">
    <property type="protein sequence ID" value="ROS44395.1"/>
    <property type="molecule type" value="Genomic_DNA"/>
</dbReference>
<comment type="similarity">
    <text evidence="1 4">Belongs to the ketopantoate reductase family.</text>
</comment>
<dbReference type="InterPro" id="IPR051402">
    <property type="entry name" value="KPR-Related"/>
</dbReference>
<dbReference type="GO" id="GO:0008677">
    <property type="term" value="F:2-dehydropantoate 2-reductase activity"/>
    <property type="evidence" value="ECO:0007669"/>
    <property type="project" value="UniProtKB-EC"/>
</dbReference>
<dbReference type="RefSeq" id="WP_123686375.1">
    <property type="nucleotide sequence ID" value="NZ_RKHY01000001.1"/>
</dbReference>
<dbReference type="InterPro" id="IPR008927">
    <property type="entry name" value="6-PGluconate_DH-like_C_sf"/>
</dbReference>
<feature type="domain" description="Ketopantoate reductase C-terminal" evidence="6">
    <location>
        <begin position="164"/>
        <end position="285"/>
    </location>
</feature>
<dbReference type="GO" id="GO:0015940">
    <property type="term" value="P:pantothenate biosynthetic process"/>
    <property type="evidence" value="ECO:0007669"/>
    <property type="project" value="UniProtKB-UniPathway"/>
</dbReference>
<feature type="domain" description="Ketopantoate reductase N-terminal" evidence="5">
    <location>
        <begin position="4"/>
        <end position="143"/>
    </location>
</feature>
<comment type="catalytic activity">
    <reaction evidence="4">
        <text>(R)-pantoate + NADP(+) = 2-dehydropantoate + NADPH + H(+)</text>
        <dbReference type="Rhea" id="RHEA:16233"/>
        <dbReference type="ChEBI" id="CHEBI:11561"/>
        <dbReference type="ChEBI" id="CHEBI:15378"/>
        <dbReference type="ChEBI" id="CHEBI:15980"/>
        <dbReference type="ChEBI" id="CHEBI:57783"/>
        <dbReference type="ChEBI" id="CHEBI:58349"/>
        <dbReference type="EC" id="1.1.1.169"/>
    </reaction>
</comment>
<evidence type="ECO:0000313" key="7">
    <source>
        <dbReference type="EMBL" id="ROS44395.1"/>
    </source>
</evidence>
<dbReference type="PANTHER" id="PTHR21708:SF26">
    <property type="entry name" value="2-DEHYDROPANTOATE 2-REDUCTASE"/>
    <property type="match status" value="1"/>
</dbReference>
<gene>
    <name evidence="7" type="ORF">EDD35_6836</name>
</gene>
<dbReference type="InterPro" id="IPR013328">
    <property type="entry name" value="6PGD_dom2"/>
</dbReference>
<dbReference type="NCBIfam" id="NF005091">
    <property type="entry name" value="PRK06522.2-2"/>
    <property type="match status" value="1"/>
</dbReference>
<dbReference type="InterPro" id="IPR013332">
    <property type="entry name" value="KPR_N"/>
</dbReference>
<dbReference type="Pfam" id="PF02558">
    <property type="entry name" value="ApbA"/>
    <property type="match status" value="1"/>
</dbReference>
<dbReference type="AlphaFoldDB" id="A0A3N2H8F4"/>
<dbReference type="UniPathway" id="UPA00028">
    <property type="reaction ID" value="UER00004"/>
</dbReference>
<evidence type="ECO:0000259" key="6">
    <source>
        <dbReference type="Pfam" id="PF08546"/>
    </source>
</evidence>
<dbReference type="InterPro" id="IPR013752">
    <property type="entry name" value="KPA_reductase"/>
</dbReference>
<dbReference type="InterPro" id="IPR036291">
    <property type="entry name" value="NAD(P)-bd_dom_sf"/>
</dbReference>
<evidence type="ECO:0000313" key="8">
    <source>
        <dbReference type="Proteomes" id="UP000274843"/>
    </source>
</evidence>
<dbReference type="GeneID" id="301848082"/>
<protein>
    <recommendedName>
        <fullName evidence="4">2-dehydropantoate 2-reductase</fullName>
        <ecNumber evidence="4">1.1.1.169</ecNumber>
    </recommendedName>
    <alternativeName>
        <fullName evidence="4">Ketopantoate reductase</fullName>
    </alternativeName>
</protein>
<keyword evidence="2 4" id="KW-0521">NADP</keyword>
<evidence type="ECO:0000256" key="2">
    <source>
        <dbReference type="ARBA" id="ARBA00022857"/>
    </source>
</evidence>
<dbReference type="Gene3D" id="1.10.1040.10">
    <property type="entry name" value="N-(1-d-carboxylethyl)-l-norvaline Dehydrogenase, domain 2"/>
    <property type="match status" value="1"/>
</dbReference>
<name>A0A3N2H8F4_9PSEU</name>
<sequence>MTSVAVVGAGGIGTVLAAAIADAGHEVVVCARSTPGPLILERGGTSTKLDVRVLTEPDGLSNVDWVLLCTKAHDTPAAAAWLERSCAAGTTVVVCQNGIGHADRIAGLTGPAQVLPALVYIAAERVAPGRVRHHRGARLVVPAGDAAARLAGLVPGLDITAEPDFRTASWRKLLTNVAANAVTALTARRMDVLGEPEIRELVTALLTEAVAVGRAVGADLGPADVAATVSFYDQLGPADGTSMLYDRLAGRPTEYELFNGAVTRLGRKHGVPTPANQAVYALLGAGEP</sequence>
<dbReference type="FunFam" id="1.10.1040.10:FF:000017">
    <property type="entry name" value="2-dehydropantoate 2-reductase"/>
    <property type="match status" value="1"/>
</dbReference>
<comment type="pathway">
    <text evidence="4">Cofactor biosynthesis; (R)-pantothenate biosynthesis; (R)-pantoate from 3-methyl-2-oxobutanoate: step 2/2.</text>
</comment>
<organism evidence="7 8">
    <name type="scientific">Amycolatopsis thermoflava</name>
    <dbReference type="NCBI Taxonomy" id="84480"/>
    <lineage>
        <taxon>Bacteria</taxon>
        <taxon>Bacillati</taxon>
        <taxon>Actinomycetota</taxon>
        <taxon>Actinomycetes</taxon>
        <taxon>Pseudonocardiales</taxon>
        <taxon>Pseudonocardiaceae</taxon>
        <taxon>Amycolatopsis</taxon>
        <taxon>Amycolatopsis methanolica group</taxon>
    </lineage>
</organism>
<comment type="function">
    <text evidence="4">Catalyzes the NADPH-dependent reduction of ketopantoate into pantoic acid.</text>
</comment>
<dbReference type="NCBIfam" id="TIGR00745">
    <property type="entry name" value="apbA_panE"/>
    <property type="match status" value="1"/>
</dbReference>
<evidence type="ECO:0000256" key="1">
    <source>
        <dbReference type="ARBA" id="ARBA00007870"/>
    </source>
</evidence>
<dbReference type="SUPFAM" id="SSF51735">
    <property type="entry name" value="NAD(P)-binding Rossmann-fold domains"/>
    <property type="match status" value="1"/>
</dbReference>
<dbReference type="GO" id="GO:0005737">
    <property type="term" value="C:cytoplasm"/>
    <property type="evidence" value="ECO:0007669"/>
    <property type="project" value="TreeGrafter"/>
</dbReference>
<dbReference type="Pfam" id="PF08546">
    <property type="entry name" value="ApbA_C"/>
    <property type="match status" value="1"/>
</dbReference>
<dbReference type="Gene3D" id="3.40.50.720">
    <property type="entry name" value="NAD(P)-binding Rossmann-like Domain"/>
    <property type="match status" value="1"/>
</dbReference>
<keyword evidence="8" id="KW-1185">Reference proteome</keyword>
<evidence type="ECO:0000256" key="3">
    <source>
        <dbReference type="ARBA" id="ARBA00023002"/>
    </source>
</evidence>
<dbReference type="SUPFAM" id="SSF48179">
    <property type="entry name" value="6-phosphogluconate dehydrogenase C-terminal domain-like"/>
    <property type="match status" value="1"/>
</dbReference>
<keyword evidence="4" id="KW-0566">Pantothenate biosynthesis</keyword>
<comment type="caution">
    <text evidence="7">The sequence shown here is derived from an EMBL/GenBank/DDBJ whole genome shotgun (WGS) entry which is preliminary data.</text>
</comment>
<keyword evidence="3 4" id="KW-0560">Oxidoreductase</keyword>
<dbReference type="EC" id="1.1.1.169" evidence="4"/>
<dbReference type="Proteomes" id="UP000274843">
    <property type="component" value="Unassembled WGS sequence"/>
</dbReference>
<dbReference type="InterPro" id="IPR003710">
    <property type="entry name" value="ApbA"/>
</dbReference>
<dbReference type="PANTHER" id="PTHR21708">
    <property type="entry name" value="PROBABLE 2-DEHYDROPANTOATE 2-REDUCTASE"/>
    <property type="match status" value="1"/>
</dbReference>
<evidence type="ECO:0000256" key="4">
    <source>
        <dbReference type="RuleBase" id="RU362068"/>
    </source>
</evidence>
<reference evidence="7 8" key="1">
    <citation type="submission" date="2018-11" db="EMBL/GenBank/DDBJ databases">
        <title>Sequencing the genomes of 1000 actinobacteria strains.</title>
        <authorList>
            <person name="Klenk H.-P."/>
        </authorList>
    </citation>
    <scope>NUCLEOTIDE SEQUENCE [LARGE SCALE GENOMIC DNA]</scope>
    <source>
        <strain evidence="7 8">DSM 44348</strain>
    </source>
</reference>